<feature type="non-terminal residue" evidence="10">
    <location>
        <position position="114"/>
    </location>
</feature>
<proteinExistence type="inferred from homology"/>
<dbReference type="PROSITE" id="PS00256">
    <property type="entry name" value="AKH"/>
    <property type="match status" value="1"/>
</dbReference>
<keyword evidence="9" id="KW-1133">Transmembrane helix</keyword>
<keyword evidence="11" id="KW-1185">Reference proteome</keyword>
<protein>
    <recommendedName>
        <fullName evidence="12">Adipokinetic hormone</fullName>
    </recommendedName>
</protein>
<keyword evidence="3" id="KW-0964">Secreted</keyword>
<accession>A0A8J9UEA5</accession>
<dbReference type="Pfam" id="PF06377">
    <property type="entry name" value="Adipokin_hormo"/>
    <property type="match status" value="1"/>
</dbReference>
<evidence type="ECO:0000313" key="10">
    <source>
        <dbReference type="EMBL" id="CAH0717769.1"/>
    </source>
</evidence>
<evidence type="ECO:0000256" key="2">
    <source>
        <dbReference type="ARBA" id="ARBA00006145"/>
    </source>
</evidence>
<name>A0A8J9UEA5_9NEOP</name>
<evidence type="ECO:0008006" key="12">
    <source>
        <dbReference type="Google" id="ProtNLM"/>
    </source>
</evidence>
<keyword evidence="9" id="KW-0812">Transmembrane</keyword>
<comment type="subcellular location">
    <subcellularLocation>
        <location evidence="1">Secreted</location>
    </subcellularLocation>
</comment>
<evidence type="ECO:0000256" key="3">
    <source>
        <dbReference type="ARBA" id="ARBA00022525"/>
    </source>
</evidence>
<evidence type="ECO:0000256" key="1">
    <source>
        <dbReference type="ARBA" id="ARBA00004613"/>
    </source>
</evidence>
<evidence type="ECO:0000256" key="5">
    <source>
        <dbReference type="ARBA" id="ARBA00022729"/>
    </source>
</evidence>
<evidence type="ECO:0000256" key="7">
    <source>
        <dbReference type="ARBA" id="ARBA00023283"/>
    </source>
</evidence>
<keyword evidence="9" id="KW-0472">Membrane</keyword>
<keyword evidence="7" id="KW-0873">Pyrrolidone carboxylic acid</keyword>
<keyword evidence="4" id="KW-0372">Hormone</keyword>
<dbReference type="GO" id="GO:0005179">
    <property type="term" value="F:hormone activity"/>
    <property type="evidence" value="ECO:0007669"/>
    <property type="project" value="UniProtKB-KW"/>
</dbReference>
<gene>
    <name evidence="10" type="ORF">BINO364_LOCUS4338</name>
</gene>
<comment type="similarity">
    <text evidence="2">Belongs to the AKH/HRTH/RPCH family.</text>
</comment>
<sequence length="114" mass="13073">MNSVKNKHIGNGSRLFEYQTPVCPLFEMRSTIQQRSTTIVALCAVVALVSAQVTFSRDWSGGKRTPPAVFDCSQFARLCRHFVHEMKEGMAEDKLNRHRRVELEDIPVTYEDEK</sequence>
<feature type="transmembrane region" description="Helical" evidence="9">
    <location>
        <begin position="36"/>
        <end position="55"/>
    </location>
</feature>
<keyword evidence="6" id="KW-0027">Amidation</keyword>
<evidence type="ECO:0000256" key="4">
    <source>
        <dbReference type="ARBA" id="ARBA00022702"/>
    </source>
</evidence>
<dbReference type="Proteomes" id="UP000838878">
    <property type="component" value="Chromosome 12"/>
</dbReference>
<reference evidence="10" key="1">
    <citation type="submission" date="2021-12" db="EMBL/GenBank/DDBJ databases">
        <authorList>
            <person name="Martin H S."/>
        </authorList>
    </citation>
    <scope>NUCLEOTIDE SEQUENCE</scope>
</reference>
<keyword evidence="5" id="KW-0732">Signal</keyword>
<dbReference type="InterPro" id="IPR010475">
    <property type="entry name" value="AKH/RPCH_hormone"/>
</dbReference>
<dbReference type="GO" id="GO:0007218">
    <property type="term" value="P:neuropeptide signaling pathway"/>
    <property type="evidence" value="ECO:0007669"/>
    <property type="project" value="UniProtKB-KW"/>
</dbReference>
<dbReference type="EMBL" id="OV170232">
    <property type="protein sequence ID" value="CAH0717769.1"/>
    <property type="molecule type" value="Genomic_DNA"/>
</dbReference>
<dbReference type="GO" id="GO:0005576">
    <property type="term" value="C:extracellular region"/>
    <property type="evidence" value="ECO:0007669"/>
    <property type="project" value="UniProtKB-SubCell"/>
</dbReference>
<evidence type="ECO:0000256" key="9">
    <source>
        <dbReference type="SAM" id="Phobius"/>
    </source>
</evidence>
<evidence type="ECO:0000313" key="11">
    <source>
        <dbReference type="Proteomes" id="UP000838878"/>
    </source>
</evidence>
<dbReference type="OrthoDB" id="8196018at2759"/>
<dbReference type="AlphaFoldDB" id="A0A8J9UEA5"/>
<evidence type="ECO:0000256" key="6">
    <source>
        <dbReference type="ARBA" id="ARBA00022815"/>
    </source>
</evidence>
<keyword evidence="8" id="KW-0527">Neuropeptide</keyword>
<dbReference type="InterPro" id="IPR002047">
    <property type="entry name" value="Adipokinetic_hormone_CS"/>
</dbReference>
<evidence type="ECO:0000256" key="8">
    <source>
        <dbReference type="ARBA" id="ARBA00023320"/>
    </source>
</evidence>
<organism evidence="10 11">
    <name type="scientific">Brenthis ino</name>
    <name type="common">lesser marbled fritillary</name>
    <dbReference type="NCBI Taxonomy" id="405034"/>
    <lineage>
        <taxon>Eukaryota</taxon>
        <taxon>Metazoa</taxon>
        <taxon>Ecdysozoa</taxon>
        <taxon>Arthropoda</taxon>
        <taxon>Hexapoda</taxon>
        <taxon>Insecta</taxon>
        <taxon>Pterygota</taxon>
        <taxon>Neoptera</taxon>
        <taxon>Endopterygota</taxon>
        <taxon>Lepidoptera</taxon>
        <taxon>Glossata</taxon>
        <taxon>Ditrysia</taxon>
        <taxon>Papilionoidea</taxon>
        <taxon>Nymphalidae</taxon>
        <taxon>Heliconiinae</taxon>
        <taxon>Argynnini</taxon>
        <taxon>Brenthis</taxon>
    </lineage>
</organism>